<evidence type="ECO:0000313" key="4">
    <source>
        <dbReference type="Proteomes" id="UP000319852"/>
    </source>
</evidence>
<dbReference type="PANTHER" id="PTHR16026">
    <property type="entry name" value="CARTILAGE ACIDIC PROTEIN 1"/>
    <property type="match status" value="1"/>
</dbReference>
<dbReference type="Pfam" id="PF13517">
    <property type="entry name" value="FG-GAP_3"/>
    <property type="match status" value="2"/>
</dbReference>
<accession>A0A517MUD3</accession>
<dbReference type="InterPro" id="IPR011519">
    <property type="entry name" value="UnbV_ASPIC"/>
</dbReference>
<reference evidence="3 4" key="1">
    <citation type="submission" date="2019-02" db="EMBL/GenBank/DDBJ databases">
        <title>Deep-cultivation of Planctomycetes and their phenomic and genomic characterization uncovers novel biology.</title>
        <authorList>
            <person name="Wiegand S."/>
            <person name="Jogler M."/>
            <person name="Boedeker C."/>
            <person name="Pinto D."/>
            <person name="Vollmers J."/>
            <person name="Rivas-Marin E."/>
            <person name="Kohn T."/>
            <person name="Peeters S.H."/>
            <person name="Heuer A."/>
            <person name="Rast P."/>
            <person name="Oberbeckmann S."/>
            <person name="Bunk B."/>
            <person name="Jeske O."/>
            <person name="Meyerdierks A."/>
            <person name="Storesund J.E."/>
            <person name="Kallscheuer N."/>
            <person name="Luecker S."/>
            <person name="Lage O.M."/>
            <person name="Pohl T."/>
            <person name="Merkel B.J."/>
            <person name="Hornburger P."/>
            <person name="Mueller R.-W."/>
            <person name="Bruemmer F."/>
            <person name="Labrenz M."/>
            <person name="Spormann A.M."/>
            <person name="Op den Camp H."/>
            <person name="Overmann J."/>
            <person name="Amann R."/>
            <person name="Jetten M.S.M."/>
            <person name="Mascher T."/>
            <person name="Medema M.H."/>
            <person name="Devos D.P."/>
            <person name="Kaster A.-K."/>
            <person name="Ovreas L."/>
            <person name="Rohde M."/>
            <person name="Galperin M.Y."/>
            <person name="Jogler C."/>
        </authorList>
    </citation>
    <scope>NUCLEOTIDE SEQUENCE [LARGE SCALE GENOMIC DNA]</scope>
    <source>
        <strain evidence="3 4">HG15A2</strain>
    </source>
</reference>
<dbReference type="SUPFAM" id="SSF69318">
    <property type="entry name" value="Integrin alpha N-terminal domain"/>
    <property type="match status" value="2"/>
</dbReference>
<keyword evidence="1" id="KW-0732">Signal</keyword>
<feature type="domain" description="ASPIC/UnbV" evidence="2">
    <location>
        <begin position="557"/>
        <end position="619"/>
    </location>
</feature>
<organism evidence="3 4">
    <name type="scientific">Adhaeretor mobilis</name>
    <dbReference type="NCBI Taxonomy" id="1930276"/>
    <lineage>
        <taxon>Bacteria</taxon>
        <taxon>Pseudomonadati</taxon>
        <taxon>Planctomycetota</taxon>
        <taxon>Planctomycetia</taxon>
        <taxon>Pirellulales</taxon>
        <taxon>Lacipirellulaceae</taxon>
        <taxon>Adhaeretor</taxon>
    </lineage>
</organism>
<dbReference type="EMBL" id="CP036263">
    <property type="protein sequence ID" value="QDS98488.1"/>
    <property type="molecule type" value="Genomic_DNA"/>
</dbReference>
<evidence type="ECO:0000313" key="3">
    <source>
        <dbReference type="EMBL" id="QDS98488.1"/>
    </source>
</evidence>
<dbReference type="InterPro" id="IPR013517">
    <property type="entry name" value="FG-GAP"/>
</dbReference>
<keyword evidence="4" id="KW-1185">Reference proteome</keyword>
<name>A0A517MUD3_9BACT</name>
<dbReference type="Proteomes" id="UP000319852">
    <property type="component" value="Chromosome"/>
</dbReference>
<protein>
    <submittedName>
        <fullName evidence="3">FG-GAP repeat protein</fullName>
    </submittedName>
</protein>
<dbReference type="OrthoDB" id="5287961at2"/>
<dbReference type="InterPro" id="IPR027039">
    <property type="entry name" value="Crtac1"/>
</dbReference>
<dbReference type="InterPro" id="IPR028994">
    <property type="entry name" value="Integrin_alpha_N"/>
</dbReference>
<evidence type="ECO:0000256" key="1">
    <source>
        <dbReference type="ARBA" id="ARBA00022729"/>
    </source>
</evidence>
<dbReference type="AlphaFoldDB" id="A0A517MUD3"/>
<dbReference type="Pfam" id="PF07593">
    <property type="entry name" value="UnbV_ASPIC"/>
    <property type="match status" value="1"/>
</dbReference>
<sequence>MWLAMKYFVIFVGSLLAFILAQRDDAIADDKPSKAQPHFVEAEKDFPREEKNLRKWDAPIVADLDQDGFLDLILNDHGFGVRICWNNKGRFAKPYDLVMGDLHGITVGDLDQDGNLELVISPGGGSGSNARNATLYRVDRQRKFTKLPGFKVPLKLMRGRTVKLMDGDNDGDLDLLNFAFPSREKRKQSENYIYENTGTGHLELVGVLPKIEMNGQKTLVTDFNNDSILDLLLYGHGHVKANQGKGDLTFDEVTDTVLRSHINDVTSIVEIDYDNDGDVDLYCTRGKEFTAGETFYDSETQTWGFYTTRGAFQFEDLVVGDILKIENYQAQWPNKKLCIGESAYEYEFPGETHSGRDIRLVNSDALGWPEKVEAKSAYLGYVGNEAWRFAGDIFSPTTGVMHGIRSYPAYDHPKGLSDVLLENQNGQYAEVTLPSGIRHEDHTTGVAVGDFDNNGYQDLLVIRRGDLIHTNQSLLYLNQGDKTFELVDDHNIVSPELGAIGLGTEVLDYNRDGKLDILIGNERGKWHLFKNKLTSGSDSNYLLIEITNSKANHATSLGAVVEVTADGITQTKRVGSTSAAYSLGRNTLIHFGLGENTGPVDIKVEWTIGETVQQTVSKLNRLVKIAGESPE</sequence>
<dbReference type="PANTHER" id="PTHR16026:SF0">
    <property type="entry name" value="CARTILAGE ACIDIC PROTEIN 1"/>
    <property type="match status" value="1"/>
</dbReference>
<proteinExistence type="predicted"/>
<dbReference type="Gene3D" id="2.130.10.130">
    <property type="entry name" value="Integrin alpha, N-terminal"/>
    <property type="match status" value="2"/>
</dbReference>
<dbReference type="KEGG" id="amob:HG15A2_17680"/>
<evidence type="ECO:0000259" key="2">
    <source>
        <dbReference type="Pfam" id="PF07593"/>
    </source>
</evidence>
<gene>
    <name evidence="3" type="ORF">HG15A2_17680</name>
</gene>